<feature type="transmembrane region" description="Helical" evidence="6">
    <location>
        <begin position="359"/>
        <end position="378"/>
    </location>
</feature>
<feature type="transmembrane region" description="Helical" evidence="6">
    <location>
        <begin position="157"/>
        <end position="182"/>
    </location>
</feature>
<dbReference type="AlphaFoldDB" id="A0A0L0N7I6"/>
<gene>
    <name evidence="7" type="ORF">TOPH_05323</name>
</gene>
<dbReference type="GO" id="GO:0022857">
    <property type="term" value="F:transmembrane transporter activity"/>
    <property type="evidence" value="ECO:0007669"/>
    <property type="project" value="InterPro"/>
</dbReference>
<evidence type="ECO:0008006" key="9">
    <source>
        <dbReference type="Google" id="ProtNLM"/>
    </source>
</evidence>
<feature type="transmembrane region" description="Helical" evidence="6">
    <location>
        <begin position="449"/>
        <end position="468"/>
    </location>
</feature>
<dbReference type="Gene3D" id="1.20.1250.20">
    <property type="entry name" value="MFS general substrate transporter like domains"/>
    <property type="match status" value="2"/>
</dbReference>
<dbReference type="SUPFAM" id="SSF103473">
    <property type="entry name" value="MFS general substrate transporter"/>
    <property type="match status" value="1"/>
</dbReference>
<feature type="transmembrane region" description="Helical" evidence="6">
    <location>
        <begin position="128"/>
        <end position="151"/>
    </location>
</feature>
<dbReference type="Pfam" id="PF07690">
    <property type="entry name" value="MFS_1"/>
    <property type="match status" value="1"/>
</dbReference>
<feature type="transmembrane region" description="Helical" evidence="6">
    <location>
        <begin position="194"/>
        <end position="219"/>
    </location>
</feature>
<dbReference type="InterPro" id="IPR036259">
    <property type="entry name" value="MFS_trans_sf"/>
</dbReference>
<keyword evidence="8" id="KW-1185">Reference proteome</keyword>
<comment type="subcellular location">
    <subcellularLocation>
        <location evidence="1">Membrane</location>
        <topology evidence="1">Multi-pass membrane protein</topology>
    </subcellularLocation>
</comment>
<dbReference type="STRING" id="1163406.A0A0L0N7I6"/>
<organism evidence="7 8">
    <name type="scientific">Tolypocladium ophioglossoides (strain CBS 100239)</name>
    <name type="common">Snaketongue truffleclub</name>
    <name type="synonym">Elaphocordyceps ophioglossoides</name>
    <dbReference type="NCBI Taxonomy" id="1163406"/>
    <lineage>
        <taxon>Eukaryota</taxon>
        <taxon>Fungi</taxon>
        <taxon>Dikarya</taxon>
        <taxon>Ascomycota</taxon>
        <taxon>Pezizomycotina</taxon>
        <taxon>Sordariomycetes</taxon>
        <taxon>Hypocreomycetidae</taxon>
        <taxon>Hypocreales</taxon>
        <taxon>Ophiocordycipitaceae</taxon>
        <taxon>Tolypocladium</taxon>
    </lineage>
</organism>
<dbReference type="Proteomes" id="UP000036947">
    <property type="component" value="Unassembled WGS sequence"/>
</dbReference>
<dbReference type="PANTHER" id="PTHR23507">
    <property type="entry name" value="ZGC:174356"/>
    <property type="match status" value="1"/>
</dbReference>
<keyword evidence="4 6" id="KW-0472">Membrane</keyword>
<proteinExistence type="predicted"/>
<evidence type="ECO:0000256" key="5">
    <source>
        <dbReference type="SAM" id="MobiDB-lite"/>
    </source>
</evidence>
<keyword evidence="2 6" id="KW-0812">Transmembrane</keyword>
<feature type="transmembrane region" description="Helical" evidence="6">
    <location>
        <begin position="283"/>
        <end position="301"/>
    </location>
</feature>
<evidence type="ECO:0000256" key="2">
    <source>
        <dbReference type="ARBA" id="ARBA00022692"/>
    </source>
</evidence>
<comment type="caution">
    <text evidence="7">The sequence shown here is derived from an EMBL/GenBank/DDBJ whole genome shotgun (WGS) entry which is preliminary data.</text>
</comment>
<dbReference type="PANTHER" id="PTHR23507:SF1">
    <property type="entry name" value="FI18259P1-RELATED"/>
    <property type="match status" value="1"/>
</dbReference>
<dbReference type="GO" id="GO:0016020">
    <property type="term" value="C:membrane"/>
    <property type="evidence" value="ECO:0007669"/>
    <property type="project" value="UniProtKB-SubCell"/>
</dbReference>
<evidence type="ECO:0000313" key="8">
    <source>
        <dbReference type="Proteomes" id="UP000036947"/>
    </source>
</evidence>
<evidence type="ECO:0000313" key="7">
    <source>
        <dbReference type="EMBL" id="KND90093.1"/>
    </source>
</evidence>
<feature type="region of interest" description="Disordered" evidence="5">
    <location>
        <begin position="1"/>
        <end position="24"/>
    </location>
</feature>
<name>A0A0L0N7I6_TOLOC</name>
<sequence>MPGFSAAKTFKEAPRPPHIMDSLENSPLLSTSASAVHSETQPSQFTRRKPSRALIIVLLLLLYHDKHDPSLIGSDGKDGVDEKWCKVDVLQGEVAMLKGLQIAFDGIGMLMFSVPRAYAADLHGRKPVILLLTLALFVKYTFVELICYFGGTVPLKWAWLSALHTLCGGSVTVATALIYTIISDVVPENERVAIFFQVMAATIATQFLGSLISAALMIWNPWIPMLLGLAHRNPLFYSRDPGLRRFSIANTFFIDLNGSSSAPAFAMAEFVVPRPKLDTLPCYDIRVLGIVSAFVVHMLFLNRDVMLQYISTRYKISLAQAAVLISIRSGLVFLLCVFILPIISIYCRNKFKSERSDLILSRISAALITLGFLGLGLAPNLPLSVSALVLNSLGWGLFSFLRSLLTSLVDTHKVARLNSVIGVFDTVGLMIGSPLLAALFTRGVELEGLWFGLPFLFCGGVVAIITLMSKESLDEVQEQVANTSAREVGL</sequence>
<feature type="transmembrane region" description="Helical" evidence="6">
    <location>
        <begin position="321"/>
        <end position="347"/>
    </location>
</feature>
<keyword evidence="3 6" id="KW-1133">Transmembrane helix</keyword>
<accession>A0A0L0N7I6</accession>
<feature type="transmembrane region" description="Helical" evidence="6">
    <location>
        <begin position="384"/>
        <end position="405"/>
    </location>
</feature>
<evidence type="ECO:0000256" key="3">
    <source>
        <dbReference type="ARBA" id="ARBA00022989"/>
    </source>
</evidence>
<dbReference type="OrthoDB" id="3026777at2759"/>
<dbReference type="InterPro" id="IPR011701">
    <property type="entry name" value="MFS"/>
</dbReference>
<feature type="non-terminal residue" evidence="7">
    <location>
        <position position="490"/>
    </location>
</feature>
<reference evidence="7 8" key="1">
    <citation type="journal article" date="2015" name="BMC Genomics">
        <title>The genome of the truffle-parasite Tolypocladium ophioglossoides and the evolution of antifungal peptaibiotics.</title>
        <authorList>
            <person name="Quandt C.A."/>
            <person name="Bushley K.E."/>
            <person name="Spatafora J.W."/>
        </authorList>
    </citation>
    <scope>NUCLEOTIDE SEQUENCE [LARGE SCALE GENOMIC DNA]</scope>
    <source>
        <strain evidence="7 8">CBS 100239</strain>
    </source>
</reference>
<feature type="transmembrane region" description="Helical" evidence="6">
    <location>
        <begin position="417"/>
        <end position="437"/>
    </location>
</feature>
<dbReference type="EMBL" id="LFRF01000015">
    <property type="protein sequence ID" value="KND90093.1"/>
    <property type="molecule type" value="Genomic_DNA"/>
</dbReference>
<evidence type="ECO:0000256" key="6">
    <source>
        <dbReference type="SAM" id="Phobius"/>
    </source>
</evidence>
<protein>
    <recommendedName>
        <fullName evidence="9">Major facilitator superfamily (MFS) profile domain-containing protein</fullName>
    </recommendedName>
</protein>
<evidence type="ECO:0000256" key="4">
    <source>
        <dbReference type="ARBA" id="ARBA00023136"/>
    </source>
</evidence>
<evidence type="ECO:0000256" key="1">
    <source>
        <dbReference type="ARBA" id="ARBA00004141"/>
    </source>
</evidence>